<dbReference type="AlphaFoldDB" id="A7HQM4"/>
<protein>
    <submittedName>
        <fullName evidence="2">Uncharacterized protein</fullName>
    </submittedName>
</protein>
<evidence type="ECO:0000313" key="3">
    <source>
        <dbReference type="Proteomes" id="UP000006377"/>
    </source>
</evidence>
<sequence length="67" mass="7329">MADIDRDVQNVTWLESFASRKAGRRRDQQPAEAEAPGFADMLIVNLGGLFSVALASLGVWKLAELII</sequence>
<dbReference type="HOGENOM" id="CLU_2808522_0_0_5"/>
<feature type="transmembrane region" description="Helical" evidence="1">
    <location>
        <begin position="42"/>
        <end position="63"/>
    </location>
</feature>
<dbReference type="RefSeq" id="WP_011995498.1">
    <property type="nucleotide sequence ID" value="NC_009719.1"/>
</dbReference>
<organism evidence="2 3">
    <name type="scientific">Parvibaculum lavamentivorans (strain DS-1 / DSM 13023 / NCIMB 13966)</name>
    <dbReference type="NCBI Taxonomy" id="402881"/>
    <lineage>
        <taxon>Bacteria</taxon>
        <taxon>Pseudomonadati</taxon>
        <taxon>Pseudomonadota</taxon>
        <taxon>Alphaproteobacteria</taxon>
        <taxon>Hyphomicrobiales</taxon>
        <taxon>Parvibaculaceae</taxon>
        <taxon>Parvibaculum</taxon>
    </lineage>
</organism>
<proteinExistence type="predicted"/>
<name>A7HQM4_PARL1</name>
<evidence type="ECO:0000256" key="1">
    <source>
        <dbReference type="SAM" id="Phobius"/>
    </source>
</evidence>
<dbReference type="Proteomes" id="UP000006377">
    <property type="component" value="Chromosome"/>
</dbReference>
<reference evidence="2 3" key="1">
    <citation type="journal article" date="2011" name="Stand. Genomic Sci.">
        <title>Complete genome sequence of Parvibaculum lavamentivorans type strain (DS-1(T)).</title>
        <authorList>
            <person name="Schleheck D."/>
            <person name="Weiss M."/>
            <person name="Pitluck S."/>
            <person name="Bruce D."/>
            <person name="Land M.L."/>
            <person name="Han S."/>
            <person name="Saunders E."/>
            <person name="Tapia R."/>
            <person name="Detter C."/>
            <person name="Brettin T."/>
            <person name="Han J."/>
            <person name="Woyke T."/>
            <person name="Goodwin L."/>
            <person name="Pennacchio L."/>
            <person name="Nolan M."/>
            <person name="Cook A.M."/>
            <person name="Kjelleberg S."/>
            <person name="Thomas T."/>
        </authorList>
    </citation>
    <scope>NUCLEOTIDE SEQUENCE [LARGE SCALE GENOMIC DNA]</scope>
    <source>
        <strain evidence="3">DS-1 / DSM 13023 / NCIMB 13966</strain>
    </source>
</reference>
<dbReference type="KEGG" id="pla:Plav_0584"/>
<keyword evidence="1" id="KW-0472">Membrane</keyword>
<accession>A7HQM4</accession>
<dbReference type="EMBL" id="CP000774">
    <property type="protein sequence ID" value="ABS62207.1"/>
    <property type="molecule type" value="Genomic_DNA"/>
</dbReference>
<gene>
    <name evidence="2" type="ordered locus">Plav_0584</name>
</gene>
<keyword evidence="3" id="KW-1185">Reference proteome</keyword>
<keyword evidence="1" id="KW-1133">Transmembrane helix</keyword>
<dbReference type="STRING" id="402881.Plav_0584"/>
<keyword evidence="1" id="KW-0812">Transmembrane</keyword>
<evidence type="ECO:0000313" key="2">
    <source>
        <dbReference type="EMBL" id="ABS62207.1"/>
    </source>
</evidence>